<keyword evidence="2" id="KW-1185">Reference proteome</keyword>
<accession>A0AA88L8N9</accession>
<evidence type="ECO:0000313" key="1">
    <source>
        <dbReference type="EMBL" id="KAK2712305.1"/>
    </source>
</evidence>
<evidence type="ECO:0000313" key="2">
    <source>
        <dbReference type="Proteomes" id="UP001187531"/>
    </source>
</evidence>
<comment type="caution">
    <text evidence="1">The sequence shown here is derived from an EMBL/GenBank/DDBJ whole genome shotgun (WGS) entry which is preliminary data.</text>
</comment>
<gene>
    <name evidence="1" type="ORF">QYM36_011107</name>
</gene>
<dbReference type="Proteomes" id="UP001187531">
    <property type="component" value="Unassembled WGS sequence"/>
</dbReference>
<feature type="non-terminal residue" evidence="1">
    <location>
        <position position="58"/>
    </location>
</feature>
<sequence>ADFDQNYDTSVVIVLNHSFGKTADVFSPRENITVKNVKGNHFVPTQKPIREEELKQIK</sequence>
<feature type="non-terminal residue" evidence="1">
    <location>
        <position position="1"/>
    </location>
</feature>
<dbReference type="AlphaFoldDB" id="A0AA88L8N9"/>
<name>A0AA88L8N9_ARTSF</name>
<proteinExistence type="predicted"/>
<reference evidence="1" key="1">
    <citation type="submission" date="2023-07" db="EMBL/GenBank/DDBJ databases">
        <title>Chromosome-level genome assembly of Artemia franciscana.</title>
        <authorList>
            <person name="Jo E."/>
        </authorList>
    </citation>
    <scope>NUCLEOTIDE SEQUENCE</scope>
    <source>
        <tissue evidence="1">Whole body</tissue>
    </source>
</reference>
<organism evidence="1 2">
    <name type="scientific">Artemia franciscana</name>
    <name type="common">Brine shrimp</name>
    <name type="synonym">Artemia sanfranciscana</name>
    <dbReference type="NCBI Taxonomy" id="6661"/>
    <lineage>
        <taxon>Eukaryota</taxon>
        <taxon>Metazoa</taxon>
        <taxon>Ecdysozoa</taxon>
        <taxon>Arthropoda</taxon>
        <taxon>Crustacea</taxon>
        <taxon>Branchiopoda</taxon>
        <taxon>Anostraca</taxon>
        <taxon>Artemiidae</taxon>
        <taxon>Artemia</taxon>
    </lineage>
</organism>
<dbReference type="EMBL" id="JAVRJZ010000015">
    <property type="protein sequence ID" value="KAK2712305.1"/>
    <property type="molecule type" value="Genomic_DNA"/>
</dbReference>
<protein>
    <submittedName>
        <fullName evidence="1">Uncharacterized protein</fullName>
    </submittedName>
</protein>